<dbReference type="Pfam" id="PF08100">
    <property type="entry name" value="Dimerisation"/>
    <property type="match status" value="1"/>
</dbReference>
<reference evidence="8 10" key="2">
    <citation type="submission" date="2020-01" db="EMBL/GenBank/DDBJ databases">
        <title>Draft genome sequence of Aspergillus lentulus IFM 60648.</title>
        <authorList>
            <person name="Takahashi H."/>
            <person name="Yaguchi T."/>
        </authorList>
    </citation>
    <scope>NUCLEOTIDE SEQUENCE [LARGE SCALE GENOMIC DNA]</scope>
    <source>
        <strain evidence="8 10">IFM 60648</strain>
    </source>
</reference>
<dbReference type="PROSITE" id="PS51683">
    <property type="entry name" value="SAM_OMT_II"/>
    <property type="match status" value="1"/>
</dbReference>
<dbReference type="InterPro" id="IPR001077">
    <property type="entry name" value="COMT_C"/>
</dbReference>
<dbReference type="Proteomes" id="UP000051487">
    <property type="component" value="Unassembled WGS sequence"/>
</dbReference>
<dbReference type="PIRSF" id="PIRSF005739">
    <property type="entry name" value="O-mtase"/>
    <property type="match status" value="1"/>
</dbReference>
<proteinExistence type="predicted"/>
<dbReference type="GO" id="GO:0032259">
    <property type="term" value="P:methylation"/>
    <property type="evidence" value="ECO:0007669"/>
    <property type="project" value="UniProtKB-KW"/>
</dbReference>
<dbReference type="EMBL" id="BCLY01000001">
    <property type="protein sequence ID" value="GAQ02954.1"/>
    <property type="molecule type" value="Genomic_DNA"/>
</dbReference>
<gene>
    <name evidence="7" type="ORF">ALT_0275</name>
    <name evidence="8" type="ORF">IFM60648_03823</name>
</gene>
<evidence type="ECO:0000256" key="4">
    <source>
        <dbReference type="PIRSR" id="PIRSR005739-1"/>
    </source>
</evidence>
<dbReference type="PANTHER" id="PTHR43712">
    <property type="entry name" value="PUTATIVE (AFU_ORTHOLOGUE AFUA_4G14580)-RELATED"/>
    <property type="match status" value="1"/>
</dbReference>
<dbReference type="GO" id="GO:0044550">
    <property type="term" value="P:secondary metabolite biosynthetic process"/>
    <property type="evidence" value="ECO:0007669"/>
    <property type="project" value="UniProtKB-ARBA"/>
</dbReference>
<dbReference type="InterPro" id="IPR029063">
    <property type="entry name" value="SAM-dependent_MTases_sf"/>
</dbReference>
<accession>A0AAN4T6S3</accession>
<protein>
    <submittedName>
        <fullName evidence="7">Demethylsterigmatocystin 6-O-methyltransferase</fullName>
    </submittedName>
</protein>
<dbReference type="InterPro" id="IPR036390">
    <property type="entry name" value="WH_DNA-bd_sf"/>
</dbReference>
<keyword evidence="2" id="KW-0808">Transferase</keyword>
<dbReference type="InterPro" id="IPR016461">
    <property type="entry name" value="COMT-like"/>
</dbReference>
<name>A0AAN4T6S3_ASPLE</name>
<evidence type="ECO:0000313" key="7">
    <source>
        <dbReference type="EMBL" id="GAQ02954.1"/>
    </source>
</evidence>
<comment type="caution">
    <text evidence="7">The sequence shown here is derived from an EMBL/GenBank/DDBJ whole genome shotgun (WGS) entry which is preliminary data.</text>
</comment>
<dbReference type="AlphaFoldDB" id="A0AAN4T6S3"/>
<evidence type="ECO:0000259" key="6">
    <source>
        <dbReference type="Pfam" id="PF08100"/>
    </source>
</evidence>
<feature type="domain" description="O-methyltransferase dimerisation" evidence="6">
    <location>
        <begin position="70"/>
        <end position="137"/>
    </location>
</feature>
<organism evidence="7 9">
    <name type="scientific">Aspergillus lentulus</name>
    <dbReference type="NCBI Taxonomy" id="293939"/>
    <lineage>
        <taxon>Eukaryota</taxon>
        <taxon>Fungi</taxon>
        <taxon>Dikarya</taxon>
        <taxon>Ascomycota</taxon>
        <taxon>Pezizomycotina</taxon>
        <taxon>Eurotiomycetes</taxon>
        <taxon>Eurotiomycetidae</taxon>
        <taxon>Eurotiales</taxon>
        <taxon>Aspergillaceae</taxon>
        <taxon>Aspergillus</taxon>
        <taxon>Aspergillus subgen. Fumigati</taxon>
    </lineage>
</organism>
<dbReference type="Proteomes" id="UP000465220">
    <property type="component" value="Unassembled WGS sequence"/>
</dbReference>
<dbReference type="GO" id="GO:0046983">
    <property type="term" value="F:protein dimerization activity"/>
    <property type="evidence" value="ECO:0007669"/>
    <property type="project" value="InterPro"/>
</dbReference>
<reference evidence="7 9" key="1">
    <citation type="submission" date="2015-11" db="EMBL/GenBank/DDBJ databases">
        <title>Aspergillus lentulus strain IFM 54703T.</title>
        <authorList>
            <person name="Kusuya Y."/>
            <person name="Sakai K."/>
            <person name="Kamei K."/>
            <person name="Takahashi H."/>
            <person name="Yaguchi T."/>
        </authorList>
    </citation>
    <scope>NUCLEOTIDE SEQUENCE [LARGE SCALE GENOMIC DNA]</scope>
    <source>
        <strain evidence="7 9">IFM 54703</strain>
    </source>
</reference>
<evidence type="ECO:0000259" key="5">
    <source>
        <dbReference type="Pfam" id="PF00891"/>
    </source>
</evidence>
<evidence type="ECO:0000313" key="8">
    <source>
        <dbReference type="EMBL" id="GFF72985.1"/>
    </source>
</evidence>
<dbReference type="Gene3D" id="3.40.50.150">
    <property type="entry name" value="Vaccinia Virus protein VP39"/>
    <property type="match status" value="1"/>
</dbReference>
<dbReference type="InterPro" id="IPR036388">
    <property type="entry name" value="WH-like_DNA-bd_sf"/>
</dbReference>
<dbReference type="PANTHER" id="PTHR43712:SF1">
    <property type="entry name" value="HYPOTHETICAL O-METHYLTRANSFERASE (EUROFUNG)-RELATED"/>
    <property type="match status" value="1"/>
</dbReference>
<dbReference type="Pfam" id="PF00891">
    <property type="entry name" value="Methyltransf_2"/>
    <property type="match status" value="1"/>
</dbReference>
<evidence type="ECO:0000313" key="9">
    <source>
        <dbReference type="Proteomes" id="UP000051487"/>
    </source>
</evidence>
<dbReference type="Gene3D" id="1.10.10.10">
    <property type="entry name" value="Winged helix-like DNA-binding domain superfamily/Winged helix DNA-binding domain"/>
    <property type="match status" value="1"/>
</dbReference>
<evidence type="ECO:0000256" key="1">
    <source>
        <dbReference type="ARBA" id="ARBA00022603"/>
    </source>
</evidence>
<feature type="domain" description="O-methyltransferase C-terminal" evidence="5">
    <location>
        <begin position="189"/>
        <end position="374"/>
    </location>
</feature>
<feature type="active site" description="Proton acceptor" evidence="4">
    <location>
        <position position="305"/>
    </location>
</feature>
<keyword evidence="1" id="KW-0489">Methyltransferase</keyword>
<dbReference type="InterPro" id="IPR012967">
    <property type="entry name" value="COMT_dimerisation"/>
</dbReference>
<sequence length="395" mass="44419">MTFPSSAEDSSVEVSALVSNLKESIARYEKASDNTAALENIISASKMLLREAVDAGTSFRRFNFQPLQNACVRIAIEMQLFEKLPTFEPFTCRELAIDAGYDLEFTKRIVRGLAAGDVLEEVAENTYRQTKLSRLWASPKARDYTIHQWENFQTPIWSCIEYFQKFGFRSPTDPRNSPITFALGGQDKSLFDILEEDPRRLEIFNNAMKSLALSVTAYRFDKLQPGHDGVLLVDVGGGSGYNIQEICSDYPDLNGRLVLQDIKGTVTHIKADGFQGRVDFQAYNFLEEIQPIKGAAAYLFKLVLHDWPDAYCHRILANLAPAMSRNSRLLICEKVVPEQSPDAHHVLSDLNMLFIGGKERTRAEWDQLLGTAGYVITQIQMLPKPGYGMIEAALK</sequence>
<evidence type="ECO:0000256" key="2">
    <source>
        <dbReference type="ARBA" id="ARBA00022679"/>
    </source>
</evidence>
<evidence type="ECO:0000256" key="3">
    <source>
        <dbReference type="ARBA" id="ARBA00022691"/>
    </source>
</evidence>
<dbReference type="SUPFAM" id="SSF53335">
    <property type="entry name" value="S-adenosyl-L-methionine-dependent methyltransferases"/>
    <property type="match status" value="1"/>
</dbReference>
<dbReference type="EMBL" id="BLKI01000017">
    <property type="protein sequence ID" value="GFF72985.1"/>
    <property type="molecule type" value="Genomic_DNA"/>
</dbReference>
<keyword evidence="10" id="KW-1185">Reference proteome</keyword>
<keyword evidence="3" id="KW-0949">S-adenosyl-L-methionine</keyword>
<evidence type="ECO:0000313" key="10">
    <source>
        <dbReference type="Proteomes" id="UP000465220"/>
    </source>
</evidence>
<dbReference type="SUPFAM" id="SSF46785">
    <property type="entry name" value="Winged helix' DNA-binding domain"/>
    <property type="match status" value="1"/>
</dbReference>
<dbReference type="GO" id="GO:0008171">
    <property type="term" value="F:O-methyltransferase activity"/>
    <property type="evidence" value="ECO:0007669"/>
    <property type="project" value="InterPro"/>
</dbReference>